<accession>A0A0A9WDX1</accession>
<evidence type="ECO:0000256" key="4">
    <source>
        <dbReference type="ARBA" id="ARBA00022692"/>
    </source>
</evidence>
<dbReference type="EMBL" id="GBHO01038028">
    <property type="protein sequence ID" value="JAG05576.1"/>
    <property type="molecule type" value="Transcribed_RNA"/>
</dbReference>
<feature type="transmembrane region" description="Helical" evidence="9">
    <location>
        <begin position="94"/>
        <end position="113"/>
    </location>
</feature>
<keyword evidence="3 9" id="KW-0813">Transport</keyword>
<keyword evidence="4 9" id="KW-0812">Transmembrane</keyword>
<organism evidence="10">
    <name type="scientific">Lygus hesperus</name>
    <name type="common">Western plant bug</name>
    <dbReference type="NCBI Taxonomy" id="30085"/>
    <lineage>
        <taxon>Eukaryota</taxon>
        <taxon>Metazoa</taxon>
        <taxon>Ecdysozoa</taxon>
        <taxon>Arthropoda</taxon>
        <taxon>Hexapoda</taxon>
        <taxon>Insecta</taxon>
        <taxon>Pterygota</taxon>
        <taxon>Neoptera</taxon>
        <taxon>Paraneoptera</taxon>
        <taxon>Hemiptera</taxon>
        <taxon>Heteroptera</taxon>
        <taxon>Panheteroptera</taxon>
        <taxon>Cimicomorpha</taxon>
        <taxon>Miridae</taxon>
        <taxon>Mirini</taxon>
        <taxon>Lygus</taxon>
    </lineage>
</organism>
<dbReference type="InterPro" id="IPR005336">
    <property type="entry name" value="MPC"/>
</dbReference>
<sequence length="158" mass="17627">MFCKGRFIMTAANASVAADSEVANQVIPKAVPKFFRKYVGNGHLIQRLIPYETSFIVRFLNSVYNTAPLFKWSLSVVPLCGILSGNPPVDKIDINSSFALTATGIVWFFYALLIKPQNAGSRSLAAVNFCLAFVNGYNCYRYLNYQRTQKRLGTPVKL</sequence>
<evidence type="ECO:0000256" key="9">
    <source>
        <dbReference type="RuleBase" id="RU363100"/>
    </source>
</evidence>
<reference evidence="10" key="1">
    <citation type="journal article" date="2014" name="PLoS ONE">
        <title>Transcriptome-Based Identification of ABC Transporters in the Western Tarnished Plant Bug Lygus hesperus.</title>
        <authorList>
            <person name="Hull J.J."/>
            <person name="Chaney K."/>
            <person name="Geib S.M."/>
            <person name="Fabrick J.A."/>
            <person name="Brent C.S."/>
            <person name="Walsh D."/>
            <person name="Lavine L.C."/>
        </authorList>
    </citation>
    <scope>NUCLEOTIDE SEQUENCE</scope>
</reference>
<reference evidence="10" key="2">
    <citation type="submission" date="2014-07" db="EMBL/GenBank/DDBJ databases">
        <authorList>
            <person name="Hull J."/>
        </authorList>
    </citation>
    <scope>NUCLEOTIDE SEQUENCE</scope>
</reference>
<evidence type="ECO:0000256" key="3">
    <source>
        <dbReference type="ARBA" id="ARBA00022448"/>
    </source>
</evidence>
<proteinExistence type="inferred from homology"/>
<dbReference type="GO" id="GO:0005743">
    <property type="term" value="C:mitochondrial inner membrane"/>
    <property type="evidence" value="ECO:0007669"/>
    <property type="project" value="UniProtKB-SubCell"/>
</dbReference>
<gene>
    <name evidence="10" type="ORF">CM83_17825</name>
</gene>
<evidence type="ECO:0000256" key="8">
    <source>
        <dbReference type="ARBA" id="ARBA00023136"/>
    </source>
</evidence>
<evidence type="ECO:0000313" key="10">
    <source>
        <dbReference type="EMBL" id="JAG05576.1"/>
    </source>
</evidence>
<keyword evidence="7 9" id="KW-0496">Mitochondrion</keyword>
<comment type="similarity">
    <text evidence="2 9">Belongs to the mitochondrial pyruvate carrier (MPC) (TC 2.A.105) family.</text>
</comment>
<dbReference type="Pfam" id="PF03650">
    <property type="entry name" value="MPC"/>
    <property type="match status" value="1"/>
</dbReference>
<feature type="transmembrane region" description="Helical" evidence="9">
    <location>
        <begin position="125"/>
        <end position="143"/>
    </location>
</feature>
<evidence type="ECO:0000256" key="1">
    <source>
        <dbReference type="ARBA" id="ARBA00004448"/>
    </source>
</evidence>
<evidence type="ECO:0000256" key="6">
    <source>
        <dbReference type="ARBA" id="ARBA00022989"/>
    </source>
</evidence>
<dbReference type="AlphaFoldDB" id="A0A0A9WDX1"/>
<dbReference type="GO" id="GO:0006850">
    <property type="term" value="P:pyruvate import into mitochondria"/>
    <property type="evidence" value="ECO:0007669"/>
    <property type="project" value="InterPro"/>
</dbReference>
<evidence type="ECO:0000256" key="2">
    <source>
        <dbReference type="ARBA" id="ARBA00006416"/>
    </source>
</evidence>
<evidence type="ECO:0000256" key="7">
    <source>
        <dbReference type="ARBA" id="ARBA00023128"/>
    </source>
</evidence>
<keyword evidence="5 9" id="KW-0999">Mitochondrion inner membrane</keyword>
<comment type="subcellular location">
    <subcellularLocation>
        <location evidence="1 9">Mitochondrion inner membrane</location>
        <topology evidence="1 9">Multi-pass membrane protein</topology>
    </subcellularLocation>
</comment>
<evidence type="ECO:0000256" key="5">
    <source>
        <dbReference type="ARBA" id="ARBA00022792"/>
    </source>
</evidence>
<name>A0A0A9WDX1_LYGHE</name>
<keyword evidence="6 9" id="KW-1133">Transmembrane helix</keyword>
<protein>
    <recommendedName>
        <fullName evidence="9">Mitochondrial pyruvate carrier</fullName>
    </recommendedName>
</protein>
<comment type="function">
    <text evidence="9">Mediates the uptake of pyruvate into mitochondria.</text>
</comment>
<keyword evidence="8 9" id="KW-0472">Membrane</keyword>